<evidence type="ECO:0000256" key="5">
    <source>
        <dbReference type="ARBA" id="ARBA00022842"/>
    </source>
</evidence>
<dbReference type="Gene3D" id="3.90.470.20">
    <property type="entry name" value="4'-phosphopantetheinyl transferase domain"/>
    <property type="match status" value="1"/>
</dbReference>
<keyword evidence="3 8" id="KW-0479">Metal-binding</keyword>
<evidence type="ECO:0000313" key="11">
    <source>
        <dbReference type="Proteomes" id="UP000092498"/>
    </source>
</evidence>
<comment type="catalytic activity">
    <reaction evidence="8">
        <text>apo-[ACP] + CoA = holo-[ACP] + adenosine 3',5'-bisphosphate + H(+)</text>
        <dbReference type="Rhea" id="RHEA:12068"/>
        <dbReference type="Rhea" id="RHEA-COMP:9685"/>
        <dbReference type="Rhea" id="RHEA-COMP:9690"/>
        <dbReference type="ChEBI" id="CHEBI:15378"/>
        <dbReference type="ChEBI" id="CHEBI:29999"/>
        <dbReference type="ChEBI" id="CHEBI:57287"/>
        <dbReference type="ChEBI" id="CHEBI:58343"/>
        <dbReference type="ChEBI" id="CHEBI:64479"/>
        <dbReference type="EC" id="2.7.8.7"/>
    </reaction>
</comment>
<protein>
    <recommendedName>
        <fullName evidence="8">Holo-[acyl-carrier-protein] synthase</fullName>
        <shortName evidence="8">Holo-ACP synthase</shortName>
        <ecNumber evidence="8">2.7.8.7</ecNumber>
    </recommendedName>
    <alternativeName>
        <fullName evidence="8">4'-phosphopantetheinyl transferase AcpS</fullName>
    </alternativeName>
</protein>
<evidence type="ECO:0000313" key="10">
    <source>
        <dbReference type="EMBL" id="ANP44643.1"/>
    </source>
</evidence>
<evidence type="ECO:0000256" key="6">
    <source>
        <dbReference type="ARBA" id="ARBA00023098"/>
    </source>
</evidence>
<dbReference type="SUPFAM" id="SSF56214">
    <property type="entry name" value="4'-phosphopantetheinyl transferase"/>
    <property type="match status" value="1"/>
</dbReference>
<dbReference type="GO" id="GO:0006633">
    <property type="term" value="P:fatty acid biosynthetic process"/>
    <property type="evidence" value="ECO:0007669"/>
    <property type="project" value="UniProtKB-UniRule"/>
</dbReference>
<feature type="domain" description="4'-phosphopantetheinyl transferase" evidence="9">
    <location>
        <begin position="4"/>
        <end position="101"/>
    </location>
</feature>
<dbReference type="InterPro" id="IPR004568">
    <property type="entry name" value="Ppantetheine-prot_Trfase_dom"/>
</dbReference>
<dbReference type="InterPro" id="IPR002582">
    <property type="entry name" value="ACPS"/>
</dbReference>
<feature type="binding site" evidence="8">
    <location>
        <position position="8"/>
    </location>
    <ligand>
        <name>Mg(2+)</name>
        <dbReference type="ChEBI" id="CHEBI:18420"/>
    </ligand>
</feature>
<keyword evidence="11" id="KW-1185">Reference proteome</keyword>
<dbReference type="GO" id="GO:0000287">
    <property type="term" value="F:magnesium ion binding"/>
    <property type="evidence" value="ECO:0007669"/>
    <property type="project" value="UniProtKB-UniRule"/>
</dbReference>
<dbReference type="Proteomes" id="UP000092498">
    <property type="component" value="Chromosome"/>
</dbReference>
<keyword evidence="2 8" id="KW-0808">Transferase</keyword>
<evidence type="ECO:0000256" key="1">
    <source>
        <dbReference type="ARBA" id="ARBA00022516"/>
    </source>
</evidence>
<keyword evidence="8" id="KW-0963">Cytoplasm</keyword>
<proteinExistence type="inferred from homology"/>
<name>A0A1B1ADL8_9PROT</name>
<dbReference type="GO" id="GO:0008897">
    <property type="term" value="F:holo-[acyl-carrier-protein] synthase activity"/>
    <property type="evidence" value="ECO:0007669"/>
    <property type="project" value="UniProtKB-UniRule"/>
</dbReference>
<accession>A0A1B1ADL8</accession>
<gene>
    <name evidence="8" type="primary">acpS</name>
    <name evidence="10" type="ORF">ATE48_01255</name>
</gene>
<evidence type="ECO:0000256" key="7">
    <source>
        <dbReference type="ARBA" id="ARBA00023160"/>
    </source>
</evidence>
<comment type="similarity">
    <text evidence="8">Belongs to the P-Pant transferase superfamily. AcpS family.</text>
</comment>
<dbReference type="RefSeq" id="WP_066767064.1">
    <property type="nucleotide sequence ID" value="NZ_CP013244.1"/>
</dbReference>
<dbReference type="NCBIfam" id="TIGR00516">
    <property type="entry name" value="acpS"/>
    <property type="match status" value="1"/>
</dbReference>
<dbReference type="HAMAP" id="MF_00101">
    <property type="entry name" value="AcpS"/>
    <property type="match status" value="1"/>
</dbReference>
<feature type="binding site" evidence="8">
    <location>
        <position position="58"/>
    </location>
    <ligand>
        <name>Mg(2+)</name>
        <dbReference type="ChEBI" id="CHEBI:18420"/>
    </ligand>
</feature>
<dbReference type="NCBIfam" id="TIGR00556">
    <property type="entry name" value="pantethn_trn"/>
    <property type="match status" value="1"/>
</dbReference>
<evidence type="ECO:0000259" key="9">
    <source>
        <dbReference type="Pfam" id="PF01648"/>
    </source>
</evidence>
<dbReference type="InParanoid" id="A0A1B1ADL8"/>
<reference evidence="10 11" key="1">
    <citation type="submission" date="2015-11" db="EMBL/GenBank/DDBJ databases">
        <title>Whole-Genome Sequence of Candidatus Oderbacter manganicum from the National Park Lower Oder Valley, Germany.</title>
        <authorList>
            <person name="Braun B."/>
            <person name="Liere K."/>
            <person name="Szewzyk U."/>
        </authorList>
    </citation>
    <scope>NUCLEOTIDE SEQUENCE [LARGE SCALE GENOMIC DNA]</scope>
    <source>
        <strain evidence="10 11">OTSz_A_272</strain>
    </source>
</reference>
<dbReference type="InterPro" id="IPR037143">
    <property type="entry name" value="4-PPantetheinyl_Trfase_dom_sf"/>
</dbReference>
<dbReference type="AlphaFoldDB" id="A0A1B1ADL8"/>
<evidence type="ECO:0000256" key="8">
    <source>
        <dbReference type="HAMAP-Rule" id="MF_00101"/>
    </source>
</evidence>
<dbReference type="STRING" id="1759059.ATE48_01255"/>
<dbReference type="KEGG" id="cbot:ATE48_01255"/>
<dbReference type="InterPro" id="IPR008278">
    <property type="entry name" value="4-PPantetheinyl_Trfase_dom"/>
</dbReference>
<keyword evidence="5 8" id="KW-0460">Magnesium</keyword>
<keyword evidence="6 8" id="KW-0443">Lipid metabolism</keyword>
<evidence type="ECO:0000256" key="3">
    <source>
        <dbReference type="ARBA" id="ARBA00022723"/>
    </source>
</evidence>
<dbReference type="FunCoup" id="A0A1B1ADL8">
    <property type="interactions" value="144"/>
</dbReference>
<sequence>MIIGIGSDIIDIRRVEKTLSRFGERFTNRIYTEKERARAERRPEQRAATYAKRFAAKEATSKALGTGIRRGVFWRDMGVANLPSGQPTMVLTGGAARRLEQLTPPGHVAHIHVSLTDDYPLAVGFVIISAELAPIQPGPGE</sequence>
<dbReference type="OrthoDB" id="517356at2"/>
<keyword evidence="4 8" id="KW-0276">Fatty acid metabolism</keyword>
<evidence type="ECO:0000256" key="4">
    <source>
        <dbReference type="ARBA" id="ARBA00022832"/>
    </source>
</evidence>
<dbReference type="GO" id="GO:0005737">
    <property type="term" value="C:cytoplasm"/>
    <property type="evidence" value="ECO:0007669"/>
    <property type="project" value="UniProtKB-SubCell"/>
</dbReference>
<dbReference type="EMBL" id="CP013244">
    <property type="protein sequence ID" value="ANP44643.1"/>
    <property type="molecule type" value="Genomic_DNA"/>
</dbReference>
<dbReference type="EC" id="2.7.8.7" evidence="8"/>
<keyword evidence="1 8" id="KW-0444">Lipid biosynthesis</keyword>
<keyword evidence="7 8" id="KW-0275">Fatty acid biosynthesis</keyword>
<comment type="cofactor">
    <cofactor evidence="8">
        <name>Mg(2+)</name>
        <dbReference type="ChEBI" id="CHEBI:18420"/>
    </cofactor>
</comment>
<comment type="function">
    <text evidence="8">Transfers the 4'-phosphopantetheine moiety from coenzyme A to a Ser of acyl-carrier-protein.</text>
</comment>
<comment type="subcellular location">
    <subcellularLocation>
        <location evidence="8">Cytoplasm</location>
    </subcellularLocation>
</comment>
<organism evidence="10 11">
    <name type="scientific">Candidatus Viadribacter manganicus</name>
    <dbReference type="NCBI Taxonomy" id="1759059"/>
    <lineage>
        <taxon>Bacteria</taxon>
        <taxon>Pseudomonadati</taxon>
        <taxon>Pseudomonadota</taxon>
        <taxon>Alphaproteobacteria</taxon>
        <taxon>Hyphomonadales</taxon>
        <taxon>Hyphomonadaceae</taxon>
        <taxon>Candidatus Viadribacter</taxon>
    </lineage>
</organism>
<evidence type="ECO:0000256" key="2">
    <source>
        <dbReference type="ARBA" id="ARBA00022679"/>
    </source>
</evidence>
<dbReference type="Pfam" id="PF01648">
    <property type="entry name" value="ACPS"/>
    <property type="match status" value="1"/>
</dbReference>